<sequence length="1311" mass="149443">MNPNSFSTSKTIDELTRSLFMASEIDKKLSILQSLNSILQAELPIALTSLEKILMTLAASINTSQTRVSSSALICIESLLFKSFATFESKFYKSILNFLVPPLIDRFSDVKLEIRSQAVYLLGLIWANIYNFLTQNSSIYSTPLFQTYQQLDTLPQTVPITKKNISRTQNPKPSDLLKQLNRELINSAFSNKNYRVREMTLQWIVQTNIDFPYFQPFEFLPSIINALFDSNDAIRSTSKYTLAFLYKNKPELQQEIMDELCQRKSLRSTIISEITMGTALIQNIKKPGTPISPYRDPFSSRGLTPSHLQNRRSSFSRVSNIDMNISSISKLNATRAPSSQANFTKKYENTLSSSVNIKQLSNRPQSQLQSQAYSQHQNKSRTQPFSLSGLKQSKNDLQLQHTDKKSFKFNSTQTNEDIANKPEPNIINQILMPPEIKPIIIDSQKFIEIELSLWSSFFTDKESEENWSQREKYIHHFRRLVWGNTPLDYPDAFILEVKKQRSNITKTLISLRTSLSISTIKLFEEIVFRLGSNANSVFNFIFESLVSLCSTTKKLVYQAALKSLSTVVSVVPISEYSLKIILNNISSKSILLRQSSINICLSMVQTRSNDLNPSHEKIFSLISQIVSKGISDFNPGIRSESKELYTLVLDSNGVLADRIIKLLDPKHANQLTKPNISNYITQSPLKIIASSNNKTPIKSNLNVSISGTSDPGHLRTDPFLLSNKDKNGAPEVFKLSNSTYKASSGVQTLKKGHFADNYNSNSSSANNPFFTNQNNTSNPLKPFNSFNRRNQSDSLTQNITAKYSTASSNYKNTTTKSLENDMFKTNYNKHRNIIVSDNSEYDYQSSVDINNLPSFSSIKTTNPFLENLIPARTSSKLTLNEKSNIPDISSIFDTLLINDDKSLDNRSEISDGSKSSKKLTNNQIYYTQEFIFESKIYEMFGINEISDKSELDTIEKYLKISSIIEPLSKNLQNMDKFITLKHFDYQERNFKILSRFIKDHQYLWLWKLSKLPCVIYNPSENTKEIHSKELLYLDESTSLFQKFSFAITYLLRLPLNNSNGFMETFSFLDLSRLLIRRRSTFLKSISDINQMFWELLRLREYNDSTISGLADASLNQIMVSVDKHSVIGLFLDILQRCPLPELDNFEDFTNYLSSNVNYKPSQNTSQIEDPYNTLKSARVLSYSIELLTYFISGMQDSSILSAYIAQLTYFLVKAIYHQRNSVVNSGVSAIMCLKNIINIPNSLFSQILQSSSISISNSGVFDINSFIRNSKKKLSETYSELNESALSFCSYVVLLDDNHRKLISLINNQER</sequence>
<evidence type="ECO:0000256" key="5">
    <source>
        <dbReference type="ARBA" id="ARBA00022776"/>
    </source>
</evidence>
<comment type="subcellular location">
    <subcellularLocation>
        <location evidence="1">Cytoplasm</location>
        <location evidence="1">Cytoskeleton</location>
        <location evidence="1">Spindle</location>
    </subcellularLocation>
</comment>
<evidence type="ECO:0000256" key="2">
    <source>
        <dbReference type="ARBA" id="ARBA00009549"/>
    </source>
</evidence>
<keyword evidence="5" id="KW-0498">Mitosis</keyword>
<dbReference type="Gene3D" id="1.25.10.10">
    <property type="entry name" value="Leucine-rich Repeat Variant"/>
    <property type="match status" value="2"/>
</dbReference>
<evidence type="ECO:0000313" key="8">
    <source>
        <dbReference type="EMBL" id="PVU88599.1"/>
    </source>
</evidence>
<dbReference type="InterPro" id="IPR016024">
    <property type="entry name" value="ARM-type_fold"/>
</dbReference>
<dbReference type="InterPro" id="IPR024395">
    <property type="entry name" value="CLASP_N_dom"/>
</dbReference>
<keyword evidence="5" id="KW-0131">Cell cycle</keyword>
<evidence type="ECO:0000256" key="1">
    <source>
        <dbReference type="ARBA" id="ARBA00004186"/>
    </source>
</evidence>
<evidence type="ECO:0000256" key="3">
    <source>
        <dbReference type="ARBA" id="ARBA00022618"/>
    </source>
</evidence>
<protein>
    <recommendedName>
        <fullName evidence="7">CLASP N-terminal domain-containing protein</fullName>
    </recommendedName>
</protein>
<evidence type="ECO:0000313" key="9">
    <source>
        <dbReference type="Proteomes" id="UP000245383"/>
    </source>
</evidence>
<feature type="region of interest" description="Disordered" evidence="6">
    <location>
        <begin position="286"/>
        <end position="307"/>
    </location>
</feature>
<dbReference type="EMBL" id="MBFR01000370">
    <property type="protein sequence ID" value="PVU88599.1"/>
    <property type="molecule type" value="Genomic_DNA"/>
</dbReference>
<feature type="region of interest" description="Disordered" evidence="6">
    <location>
        <begin position="361"/>
        <end position="387"/>
    </location>
</feature>
<dbReference type="Proteomes" id="UP000245383">
    <property type="component" value="Unassembled WGS sequence"/>
</dbReference>
<keyword evidence="9" id="KW-1185">Reference proteome</keyword>
<comment type="caution">
    <text evidence="8">The sequence shown here is derived from an EMBL/GenBank/DDBJ whole genome shotgun (WGS) entry which is preliminary data.</text>
</comment>
<evidence type="ECO:0000259" key="7">
    <source>
        <dbReference type="Pfam" id="PF12348"/>
    </source>
</evidence>
<dbReference type="InterPro" id="IPR011989">
    <property type="entry name" value="ARM-like"/>
</dbReference>
<dbReference type="STRING" id="133385.A0A2T9Y8E4"/>
<gene>
    <name evidence="8" type="ORF">BB561_005765</name>
</gene>
<dbReference type="GO" id="GO:0005874">
    <property type="term" value="C:microtubule"/>
    <property type="evidence" value="ECO:0007669"/>
    <property type="project" value="UniProtKB-KW"/>
</dbReference>
<reference evidence="8 9" key="1">
    <citation type="journal article" date="2018" name="MBio">
        <title>Comparative Genomics Reveals the Core Gene Toolbox for the Fungus-Insect Symbiosis.</title>
        <authorList>
            <person name="Wang Y."/>
            <person name="Stata M."/>
            <person name="Wang W."/>
            <person name="Stajich J.E."/>
            <person name="White M.M."/>
            <person name="Moncalvo J.M."/>
        </authorList>
    </citation>
    <scope>NUCLEOTIDE SEQUENCE [LARGE SCALE GENOMIC DNA]</scope>
    <source>
        <strain evidence="8 9">SWE-8-4</strain>
    </source>
</reference>
<keyword evidence="3" id="KW-0132">Cell division</keyword>
<keyword evidence="4" id="KW-0493">Microtubule</keyword>
<accession>A0A2T9Y8E4</accession>
<dbReference type="GO" id="GO:0005819">
    <property type="term" value="C:spindle"/>
    <property type="evidence" value="ECO:0007669"/>
    <property type="project" value="UniProtKB-SubCell"/>
</dbReference>
<evidence type="ECO:0000256" key="4">
    <source>
        <dbReference type="ARBA" id="ARBA00022701"/>
    </source>
</evidence>
<comment type="similarity">
    <text evidence="2">Belongs to the CLASP family.</text>
</comment>
<feature type="domain" description="CLASP N-terminal" evidence="7">
    <location>
        <begin position="455"/>
        <end position="671"/>
    </location>
</feature>
<evidence type="ECO:0000256" key="6">
    <source>
        <dbReference type="SAM" id="MobiDB-lite"/>
    </source>
</evidence>
<dbReference type="GO" id="GO:0051301">
    <property type="term" value="P:cell division"/>
    <property type="evidence" value="ECO:0007669"/>
    <property type="project" value="UniProtKB-KW"/>
</dbReference>
<dbReference type="OrthoDB" id="46159at2759"/>
<dbReference type="Pfam" id="PF12348">
    <property type="entry name" value="CLASP_N"/>
    <property type="match status" value="1"/>
</dbReference>
<proteinExistence type="inferred from homology"/>
<name>A0A2T9Y8E4_9FUNG</name>
<organism evidence="8 9">
    <name type="scientific">Smittium simulii</name>
    <dbReference type="NCBI Taxonomy" id="133385"/>
    <lineage>
        <taxon>Eukaryota</taxon>
        <taxon>Fungi</taxon>
        <taxon>Fungi incertae sedis</taxon>
        <taxon>Zoopagomycota</taxon>
        <taxon>Kickxellomycotina</taxon>
        <taxon>Harpellomycetes</taxon>
        <taxon>Harpellales</taxon>
        <taxon>Legeriomycetaceae</taxon>
        <taxon>Smittium</taxon>
    </lineage>
</organism>
<dbReference type="SUPFAM" id="SSF48371">
    <property type="entry name" value="ARM repeat"/>
    <property type="match status" value="1"/>
</dbReference>